<feature type="compositionally biased region" description="Polar residues" evidence="1">
    <location>
        <begin position="29"/>
        <end position="52"/>
    </location>
</feature>
<feature type="compositionally biased region" description="Polar residues" evidence="1">
    <location>
        <begin position="11"/>
        <end position="21"/>
    </location>
</feature>
<accession>A0A0A9G4B1</accession>
<name>A0A0A9G4B1_ARUDO</name>
<sequence length="52" mass="6209">MNRNKKERKPTQQYRECSGNSKSKRRNWRSGSEPWTSFHYTRANNPNNSGVH</sequence>
<evidence type="ECO:0000256" key="1">
    <source>
        <dbReference type="SAM" id="MobiDB-lite"/>
    </source>
</evidence>
<reference evidence="2" key="2">
    <citation type="journal article" date="2015" name="Data Brief">
        <title>Shoot transcriptome of the giant reed, Arundo donax.</title>
        <authorList>
            <person name="Barrero R.A."/>
            <person name="Guerrero F.D."/>
            <person name="Moolhuijzen P."/>
            <person name="Goolsby J.A."/>
            <person name="Tidwell J."/>
            <person name="Bellgard S.E."/>
            <person name="Bellgard M.I."/>
        </authorList>
    </citation>
    <scope>NUCLEOTIDE SEQUENCE</scope>
    <source>
        <tissue evidence="2">Shoot tissue taken approximately 20 cm above the soil surface</tissue>
    </source>
</reference>
<dbReference type="AlphaFoldDB" id="A0A0A9G4B1"/>
<proteinExistence type="predicted"/>
<reference evidence="2" key="1">
    <citation type="submission" date="2014-09" db="EMBL/GenBank/DDBJ databases">
        <authorList>
            <person name="Magalhaes I.L.F."/>
            <person name="Oliveira U."/>
            <person name="Santos F.R."/>
            <person name="Vidigal T.H.D.A."/>
            <person name="Brescovit A.D."/>
            <person name="Santos A.J."/>
        </authorList>
    </citation>
    <scope>NUCLEOTIDE SEQUENCE</scope>
    <source>
        <tissue evidence="2">Shoot tissue taken approximately 20 cm above the soil surface</tissue>
    </source>
</reference>
<organism evidence="2">
    <name type="scientific">Arundo donax</name>
    <name type="common">Giant reed</name>
    <name type="synonym">Donax arundinaceus</name>
    <dbReference type="NCBI Taxonomy" id="35708"/>
    <lineage>
        <taxon>Eukaryota</taxon>
        <taxon>Viridiplantae</taxon>
        <taxon>Streptophyta</taxon>
        <taxon>Embryophyta</taxon>
        <taxon>Tracheophyta</taxon>
        <taxon>Spermatophyta</taxon>
        <taxon>Magnoliopsida</taxon>
        <taxon>Liliopsida</taxon>
        <taxon>Poales</taxon>
        <taxon>Poaceae</taxon>
        <taxon>PACMAD clade</taxon>
        <taxon>Arundinoideae</taxon>
        <taxon>Arundineae</taxon>
        <taxon>Arundo</taxon>
    </lineage>
</organism>
<dbReference type="EMBL" id="GBRH01178549">
    <property type="protein sequence ID" value="JAE19347.1"/>
    <property type="molecule type" value="Transcribed_RNA"/>
</dbReference>
<feature type="region of interest" description="Disordered" evidence="1">
    <location>
        <begin position="1"/>
        <end position="52"/>
    </location>
</feature>
<protein>
    <submittedName>
        <fullName evidence="2">Uncharacterized protein</fullName>
    </submittedName>
</protein>
<evidence type="ECO:0000313" key="2">
    <source>
        <dbReference type="EMBL" id="JAE19347.1"/>
    </source>
</evidence>